<reference evidence="2 3" key="1">
    <citation type="submission" date="2022-04" db="EMBL/GenBank/DDBJ databases">
        <title>Rhizobium coralii sp. nov., isolated from coral Turbinaria peltata.</title>
        <authorList>
            <person name="Sun H."/>
        </authorList>
    </citation>
    <scope>NUCLEOTIDE SEQUENCE [LARGE SCALE GENOMIC DNA]</scope>
    <source>
        <strain evidence="2 3">NTR19</strain>
    </source>
</reference>
<dbReference type="Pfam" id="PF01546">
    <property type="entry name" value="Peptidase_M20"/>
    <property type="match status" value="1"/>
</dbReference>
<dbReference type="SUPFAM" id="SSF53187">
    <property type="entry name" value="Zn-dependent exopeptidases"/>
    <property type="match status" value="1"/>
</dbReference>
<evidence type="ECO:0000313" key="3">
    <source>
        <dbReference type="Proteomes" id="UP001202827"/>
    </source>
</evidence>
<organism evidence="2 3">
    <name type="scientific">Neorhizobium turbinariae</name>
    <dbReference type="NCBI Taxonomy" id="2937795"/>
    <lineage>
        <taxon>Bacteria</taxon>
        <taxon>Pseudomonadati</taxon>
        <taxon>Pseudomonadota</taxon>
        <taxon>Alphaproteobacteria</taxon>
        <taxon>Hyphomicrobiales</taxon>
        <taxon>Rhizobiaceae</taxon>
        <taxon>Rhizobium/Agrobacterium group</taxon>
        <taxon>Neorhizobium</taxon>
    </lineage>
</organism>
<evidence type="ECO:0000313" key="2">
    <source>
        <dbReference type="EMBL" id="MCK8782324.1"/>
    </source>
</evidence>
<protein>
    <submittedName>
        <fullName evidence="2">M20/M25/M40 family metallo-hydrolase</fullName>
    </submittedName>
</protein>
<dbReference type="Proteomes" id="UP001202827">
    <property type="component" value="Unassembled WGS sequence"/>
</dbReference>
<dbReference type="EMBL" id="JALPRY010000025">
    <property type="protein sequence ID" value="MCK8782324.1"/>
    <property type="molecule type" value="Genomic_DNA"/>
</dbReference>
<proteinExistence type="predicted"/>
<gene>
    <name evidence="2" type="ORF">M0654_20300</name>
</gene>
<dbReference type="InterPro" id="IPR017439">
    <property type="entry name" value="Amidohydrolase"/>
</dbReference>
<comment type="caution">
    <text evidence="2">The sequence shown here is derived from an EMBL/GenBank/DDBJ whole genome shotgun (WGS) entry which is preliminary data.</text>
</comment>
<name>A0ABT0IWR4_9HYPH</name>
<dbReference type="PANTHER" id="PTHR11014">
    <property type="entry name" value="PEPTIDASE M20 FAMILY MEMBER"/>
    <property type="match status" value="1"/>
</dbReference>
<dbReference type="RefSeq" id="WP_248684641.1">
    <property type="nucleotide sequence ID" value="NZ_JALPRY010000025.1"/>
</dbReference>
<keyword evidence="3" id="KW-1185">Reference proteome</keyword>
<accession>A0ABT0IWR4</accession>
<dbReference type="InterPro" id="IPR002933">
    <property type="entry name" value="Peptidase_M20"/>
</dbReference>
<sequence length="126" mass="13688">MLIMLIPLWKPAISIVTTASKLSQSQYTAPIDRMFPPTVNHPRETAFAVATARSLVGHDNVNEAMEPLMGSEDFAFMLETRPGNIMLIGNGDGPSVHDSRYDFNDAAVPFGVGYLKAVVERGLPLA</sequence>
<dbReference type="PANTHER" id="PTHR11014:SF63">
    <property type="entry name" value="METALLOPEPTIDASE, PUTATIVE (AFU_ORTHOLOGUE AFUA_6G09600)-RELATED"/>
    <property type="match status" value="1"/>
</dbReference>
<keyword evidence="1" id="KW-0378">Hydrolase</keyword>
<evidence type="ECO:0000256" key="1">
    <source>
        <dbReference type="ARBA" id="ARBA00022801"/>
    </source>
</evidence>
<dbReference type="Gene3D" id="3.40.630.10">
    <property type="entry name" value="Zn peptidases"/>
    <property type="match status" value="1"/>
</dbReference>